<keyword evidence="1" id="KW-1185">Reference proteome</keyword>
<dbReference type="Proteomes" id="UP000887565">
    <property type="component" value="Unplaced"/>
</dbReference>
<evidence type="ECO:0000313" key="2">
    <source>
        <dbReference type="WBParaSite" id="nRc.2.0.1.t08980-RA"/>
    </source>
</evidence>
<organism evidence="1 2">
    <name type="scientific">Romanomermis culicivorax</name>
    <name type="common">Nematode worm</name>
    <dbReference type="NCBI Taxonomy" id="13658"/>
    <lineage>
        <taxon>Eukaryota</taxon>
        <taxon>Metazoa</taxon>
        <taxon>Ecdysozoa</taxon>
        <taxon>Nematoda</taxon>
        <taxon>Enoplea</taxon>
        <taxon>Dorylaimia</taxon>
        <taxon>Mermithida</taxon>
        <taxon>Mermithoidea</taxon>
        <taxon>Mermithidae</taxon>
        <taxon>Romanomermis</taxon>
    </lineage>
</organism>
<proteinExistence type="predicted"/>
<accession>A0A915I560</accession>
<dbReference type="AlphaFoldDB" id="A0A915I560"/>
<sequence length="68" mass="8140">MRRYRRQNRPIFYQDETWLNAGHIPVKAWVDTMIEENPYDALSSNNNLTLGYNDPIVDNIFCRQHSIK</sequence>
<evidence type="ECO:0000313" key="1">
    <source>
        <dbReference type="Proteomes" id="UP000887565"/>
    </source>
</evidence>
<dbReference type="WBParaSite" id="nRc.2.0.1.t08980-RA">
    <property type="protein sequence ID" value="nRc.2.0.1.t08980-RA"/>
    <property type="gene ID" value="nRc.2.0.1.g08980"/>
</dbReference>
<protein>
    <submittedName>
        <fullName evidence="2">Uncharacterized protein</fullName>
    </submittedName>
</protein>
<name>A0A915I560_ROMCU</name>
<reference evidence="2" key="1">
    <citation type="submission" date="2022-11" db="UniProtKB">
        <authorList>
            <consortium name="WormBaseParasite"/>
        </authorList>
    </citation>
    <scope>IDENTIFICATION</scope>
</reference>